<gene>
    <name evidence="2" type="ORF">COW82_00085</name>
</gene>
<evidence type="ECO:0000313" key="3">
    <source>
        <dbReference type="Proteomes" id="UP000231276"/>
    </source>
</evidence>
<sequence>MRKFQRKIEDFKCDNCELYIKGNGYTNHCPECFYSKHVDVNPGDRASNCGGLMKAVDYGEERGGEYLVHQCLKCKRQKRNKISKRDDYNNLLNLVKKLNEERV</sequence>
<dbReference type="InterPro" id="IPR024439">
    <property type="entry name" value="RNHCP"/>
</dbReference>
<name>A0A2H0DXS8_9BACT</name>
<dbReference type="EMBL" id="PCTS01000002">
    <property type="protein sequence ID" value="PIP86801.1"/>
    <property type="molecule type" value="Genomic_DNA"/>
</dbReference>
<dbReference type="AlphaFoldDB" id="A0A2H0DXS8"/>
<evidence type="ECO:0000259" key="1">
    <source>
        <dbReference type="Pfam" id="PF12647"/>
    </source>
</evidence>
<feature type="domain" description="RNHCP" evidence="1">
    <location>
        <begin position="9"/>
        <end position="91"/>
    </location>
</feature>
<accession>A0A2H0DXS8</accession>
<dbReference type="Pfam" id="PF12647">
    <property type="entry name" value="RNHCP"/>
    <property type="match status" value="1"/>
</dbReference>
<organism evidence="2 3">
    <name type="scientific">Candidatus Campbellbacteria bacterium CG22_combo_CG10-13_8_21_14_all_43_18</name>
    <dbReference type="NCBI Taxonomy" id="1974530"/>
    <lineage>
        <taxon>Bacteria</taxon>
        <taxon>Candidatus Campbelliibacteriota</taxon>
    </lineage>
</organism>
<evidence type="ECO:0000313" key="2">
    <source>
        <dbReference type="EMBL" id="PIP86801.1"/>
    </source>
</evidence>
<reference evidence="2 3" key="1">
    <citation type="submission" date="2017-09" db="EMBL/GenBank/DDBJ databases">
        <title>Depth-based differentiation of microbial function through sediment-hosted aquifers and enrichment of novel symbionts in the deep terrestrial subsurface.</title>
        <authorList>
            <person name="Probst A.J."/>
            <person name="Ladd B."/>
            <person name="Jarett J.K."/>
            <person name="Geller-Mcgrath D.E."/>
            <person name="Sieber C.M."/>
            <person name="Emerson J.B."/>
            <person name="Anantharaman K."/>
            <person name="Thomas B.C."/>
            <person name="Malmstrom R."/>
            <person name="Stieglmeier M."/>
            <person name="Klingl A."/>
            <person name="Woyke T."/>
            <person name="Ryan C.M."/>
            <person name="Banfield J.F."/>
        </authorList>
    </citation>
    <scope>NUCLEOTIDE SEQUENCE [LARGE SCALE GENOMIC DNA]</scope>
    <source>
        <strain evidence="2">CG22_combo_CG10-13_8_21_14_all_43_18</strain>
    </source>
</reference>
<protein>
    <recommendedName>
        <fullName evidence="1">RNHCP domain-containing protein</fullName>
    </recommendedName>
</protein>
<proteinExistence type="predicted"/>
<dbReference type="Proteomes" id="UP000231276">
    <property type="component" value="Unassembled WGS sequence"/>
</dbReference>
<comment type="caution">
    <text evidence="2">The sequence shown here is derived from an EMBL/GenBank/DDBJ whole genome shotgun (WGS) entry which is preliminary data.</text>
</comment>